<evidence type="ECO:0000256" key="2">
    <source>
        <dbReference type="SAM" id="SignalP"/>
    </source>
</evidence>
<dbReference type="Proteomes" id="UP000694044">
    <property type="component" value="Unassembled WGS sequence"/>
</dbReference>
<name>A0A8T1V6D3_9STRA</name>
<protein>
    <recommendedName>
        <fullName evidence="5">Elicitin</fullName>
    </recommendedName>
</protein>
<feature type="compositionally biased region" description="Low complexity" evidence="1">
    <location>
        <begin position="236"/>
        <end position="258"/>
    </location>
</feature>
<evidence type="ECO:0008006" key="5">
    <source>
        <dbReference type="Google" id="ProtNLM"/>
    </source>
</evidence>
<gene>
    <name evidence="3" type="ORF">PHYPSEUDO_000295</name>
</gene>
<proteinExistence type="predicted"/>
<reference evidence="3" key="1">
    <citation type="submission" date="2021-02" db="EMBL/GenBank/DDBJ databases">
        <authorList>
            <person name="Palmer J.M."/>
        </authorList>
    </citation>
    <scope>NUCLEOTIDE SEQUENCE</scope>
    <source>
        <strain evidence="3">SCRP734</strain>
    </source>
</reference>
<dbReference type="InterPro" id="IPR002200">
    <property type="entry name" value="Elicitin"/>
</dbReference>
<feature type="signal peptide" evidence="2">
    <location>
        <begin position="1"/>
        <end position="27"/>
    </location>
</feature>
<organism evidence="3 4">
    <name type="scientific">Phytophthora pseudosyringae</name>
    <dbReference type="NCBI Taxonomy" id="221518"/>
    <lineage>
        <taxon>Eukaryota</taxon>
        <taxon>Sar</taxon>
        <taxon>Stramenopiles</taxon>
        <taxon>Oomycota</taxon>
        <taxon>Peronosporomycetes</taxon>
        <taxon>Peronosporales</taxon>
        <taxon>Peronosporaceae</taxon>
        <taxon>Phytophthora</taxon>
    </lineage>
</organism>
<evidence type="ECO:0000313" key="4">
    <source>
        <dbReference type="Proteomes" id="UP000694044"/>
    </source>
</evidence>
<sequence>MRRTSTWSSVASTTIAALLVLIPNVTAKGCTTTQLTQLTGVAATYSSSPDCAGSALDTSTNTVTEICAGACMELVRQLQPDTPDCEYEGTNLGETMQELVAWCDAASISGSVSDPASTSALSSSAGSTGDASSTAIDTTDTVPVCTIANVTLIDDINTEAAKNADCLGSAGAATGATNKTAYCDEDACVAYLTDMEARLPNCTYGGYNIKQVVADTLALCDDPSIVWPNATTPTAAEVTTTTPAPTATTLTPTAAPSADSQATDTPAVISAAVSALRPCASFVAASALAFTVAFAWISL</sequence>
<accession>A0A8T1V6D3</accession>
<comment type="caution">
    <text evidence="3">The sequence shown here is derived from an EMBL/GenBank/DDBJ whole genome shotgun (WGS) entry which is preliminary data.</text>
</comment>
<dbReference type="GO" id="GO:0005576">
    <property type="term" value="C:extracellular region"/>
    <property type="evidence" value="ECO:0007669"/>
    <property type="project" value="InterPro"/>
</dbReference>
<dbReference type="EMBL" id="JAGDFM010001005">
    <property type="protein sequence ID" value="KAG7375669.1"/>
    <property type="molecule type" value="Genomic_DNA"/>
</dbReference>
<keyword evidence="2" id="KW-0732">Signal</keyword>
<evidence type="ECO:0000313" key="3">
    <source>
        <dbReference type="EMBL" id="KAG7375669.1"/>
    </source>
</evidence>
<keyword evidence="4" id="KW-1185">Reference proteome</keyword>
<feature type="chain" id="PRO_5035936481" description="Elicitin" evidence="2">
    <location>
        <begin position="28"/>
        <end position="299"/>
    </location>
</feature>
<evidence type="ECO:0000256" key="1">
    <source>
        <dbReference type="SAM" id="MobiDB-lite"/>
    </source>
</evidence>
<dbReference type="OrthoDB" id="128349at2759"/>
<dbReference type="AlphaFoldDB" id="A0A8T1V6D3"/>
<dbReference type="SMART" id="SM01187">
    <property type="entry name" value="Elicitin"/>
    <property type="match status" value="2"/>
</dbReference>
<feature type="region of interest" description="Disordered" evidence="1">
    <location>
        <begin position="236"/>
        <end position="261"/>
    </location>
</feature>